<evidence type="ECO:0000313" key="7">
    <source>
        <dbReference type="EMBL" id="ESP01798.1"/>
    </source>
</evidence>
<evidence type="ECO:0000256" key="1">
    <source>
        <dbReference type="ARBA" id="ARBA00022659"/>
    </source>
</evidence>
<feature type="disulfide bond" evidence="5">
    <location>
        <begin position="186"/>
        <end position="213"/>
    </location>
</feature>
<dbReference type="RefSeq" id="XP_009047478.1">
    <property type="nucleotide sequence ID" value="XM_009049230.1"/>
</dbReference>
<organism evidence="7 8">
    <name type="scientific">Lottia gigantea</name>
    <name type="common">Giant owl limpet</name>
    <dbReference type="NCBI Taxonomy" id="225164"/>
    <lineage>
        <taxon>Eukaryota</taxon>
        <taxon>Metazoa</taxon>
        <taxon>Spiralia</taxon>
        <taxon>Lophotrochozoa</taxon>
        <taxon>Mollusca</taxon>
        <taxon>Gastropoda</taxon>
        <taxon>Patellogastropoda</taxon>
        <taxon>Lottioidea</taxon>
        <taxon>Lottiidae</taxon>
        <taxon>Lottia</taxon>
    </lineage>
</organism>
<dbReference type="PANTHER" id="PTHR19325:SF560">
    <property type="entry name" value="SUSHI, VON WILLEBRAND FACTOR TYPE A, EGF AND PENTRAXIN DOMAIN-CONTAINING PROTEIN 1"/>
    <property type="match status" value="1"/>
</dbReference>
<keyword evidence="3 5" id="KW-1015">Disulfide bond</keyword>
<keyword evidence="1 5" id="KW-0768">Sushi</keyword>
<dbReference type="InterPro" id="IPR035976">
    <property type="entry name" value="Sushi/SCR/CCP_sf"/>
</dbReference>
<dbReference type="Gene3D" id="2.20.28.230">
    <property type="match status" value="1"/>
</dbReference>
<keyword evidence="8" id="KW-1185">Reference proteome</keyword>
<dbReference type="Gene3D" id="2.10.70.10">
    <property type="entry name" value="Complement Module, domain 1"/>
    <property type="match status" value="2"/>
</dbReference>
<protein>
    <recommendedName>
        <fullName evidence="6">Sushi domain-containing protein</fullName>
    </recommendedName>
</protein>
<feature type="disulfide bond" evidence="5">
    <location>
        <begin position="72"/>
        <end position="99"/>
    </location>
</feature>
<dbReference type="Pfam" id="PF00084">
    <property type="entry name" value="Sushi"/>
    <property type="match status" value="2"/>
</dbReference>
<dbReference type="AlphaFoldDB" id="V4AWC2"/>
<evidence type="ECO:0000256" key="3">
    <source>
        <dbReference type="ARBA" id="ARBA00023157"/>
    </source>
</evidence>
<evidence type="ECO:0000256" key="4">
    <source>
        <dbReference type="ARBA" id="ARBA00023180"/>
    </source>
</evidence>
<dbReference type="PROSITE" id="PS50923">
    <property type="entry name" value="SUSHI"/>
    <property type="match status" value="2"/>
</dbReference>
<evidence type="ECO:0000313" key="8">
    <source>
        <dbReference type="Proteomes" id="UP000030746"/>
    </source>
</evidence>
<keyword evidence="2" id="KW-0677">Repeat</keyword>
<dbReference type="KEGG" id="lgi:LOTGIDRAFT_172352"/>
<dbReference type="Proteomes" id="UP000030746">
    <property type="component" value="Unassembled WGS sequence"/>
</dbReference>
<gene>
    <name evidence="7" type="ORF">LOTGIDRAFT_172352</name>
</gene>
<dbReference type="CTD" id="20242071"/>
<evidence type="ECO:0000259" key="6">
    <source>
        <dbReference type="PROSITE" id="PS50923"/>
    </source>
</evidence>
<dbReference type="HOGENOM" id="CLU_077500_0_0_1"/>
<feature type="domain" description="Sushi" evidence="6">
    <location>
        <begin position="44"/>
        <end position="101"/>
    </location>
</feature>
<evidence type="ECO:0000256" key="5">
    <source>
        <dbReference type="PROSITE-ProRule" id="PRU00302"/>
    </source>
</evidence>
<dbReference type="InterPro" id="IPR000436">
    <property type="entry name" value="Sushi_SCR_CCP_dom"/>
</dbReference>
<reference evidence="7 8" key="1">
    <citation type="journal article" date="2013" name="Nature">
        <title>Insights into bilaterian evolution from three spiralian genomes.</title>
        <authorList>
            <person name="Simakov O."/>
            <person name="Marletaz F."/>
            <person name="Cho S.J."/>
            <person name="Edsinger-Gonzales E."/>
            <person name="Havlak P."/>
            <person name="Hellsten U."/>
            <person name="Kuo D.H."/>
            <person name="Larsson T."/>
            <person name="Lv J."/>
            <person name="Arendt D."/>
            <person name="Savage R."/>
            <person name="Osoegawa K."/>
            <person name="de Jong P."/>
            <person name="Grimwood J."/>
            <person name="Chapman J.A."/>
            <person name="Shapiro H."/>
            <person name="Aerts A."/>
            <person name="Otillar R.P."/>
            <person name="Terry A.Y."/>
            <person name="Boore J.L."/>
            <person name="Grigoriev I.V."/>
            <person name="Lindberg D.R."/>
            <person name="Seaver E.C."/>
            <person name="Weisblat D.A."/>
            <person name="Putnam N.H."/>
            <person name="Rokhsar D.S."/>
        </authorList>
    </citation>
    <scope>NUCLEOTIDE SEQUENCE [LARGE SCALE GENOMIC DNA]</scope>
</reference>
<keyword evidence="4" id="KW-0325">Glycoprotein</keyword>
<dbReference type="SUPFAM" id="SSF57535">
    <property type="entry name" value="Complement control module/SCR domain"/>
    <property type="match status" value="3"/>
</dbReference>
<dbReference type="OMA" id="WNINTTT"/>
<dbReference type="OrthoDB" id="6480633at2759"/>
<proteinExistence type="predicted"/>
<comment type="caution">
    <text evidence="5">Lacks conserved residue(s) required for the propagation of feature annotation.</text>
</comment>
<dbReference type="InterPro" id="IPR050350">
    <property type="entry name" value="Compl-Cell_Adhes-Reg"/>
</dbReference>
<accession>V4AWC2</accession>
<dbReference type="PANTHER" id="PTHR19325">
    <property type="entry name" value="COMPLEMENT COMPONENT-RELATED SUSHI DOMAIN-CONTAINING"/>
    <property type="match status" value="1"/>
</dbReference>
<dbReference type="EMBL" id="KB200367">
    <property type="protein sequence ID" value="ESP01798.1"/>
    <property type="molecule type" value="Genomic_DNA"/>
</dbReference>
<sequence length="324" mass="35938">MWIPRDSCEDNKRFKCKRGYVSQVQTTCKNGVWILEPACQVLAVECPQGVKITNSGDVTESRIFGEDFSYDCKTGYTKNGGVGTLRCGVNGTWTEQQACQECPQGVNITNSDDVTESRIFSEDFSFNCSVGYTKNGKTGILRCGENDMWTEQQDCQAVECPQGVNITNSDDVTESRIFGEDFSYNCKAGYTRNGGTGTLKCGENGTWTEQIACQSEITNETYVEFFTYGGFPANCHELCTDDTKCGFTLQIVGNCVFYPKPILYTNPNLVTTLSECIKKCKDNTECLTISHHFTCTLFSANYTTVASKFRIVSRDDATIVTGLH</sequence>
<feature type="domain" description="Sushi" evidence="6">
    <location>
        <begin position="158"/>
        <end position="215"/>
    </location>
</feature>
<dbReference type="GeneID" id="20242071"/>
<dbReference type="SMART" id="SM00032">
    <property type="entry name" value="CCP"/>
    <property type="match status" value="3"/>
</dbReference>
<name>V4AWC2_LOTGI</name>
<evidence type="ECO:0000256" key="2">
    <source>
        <dbReference type="ARBA" id="ARBA00022737"/>
    </source>
</evidence>